<organism evidence="1 2">
    <name type="scientific">Austropuccinia psidii MF-1</name>
    <dbReference type="NCBI Taxonomy" id="1389203"/>
    <lineage>
        <taxon>Eukaryota</taxon>
        <taxon>Fungi</taxon>
        <taxon>Dikarya</taxon>
        <taxon>Basidiomycota</taxon>
        <taxon>Pucciniomycotina</taxon>
        <taxon>Pucciniomycetes</taxon>
        <taxon>Pucciniales</taxon>
        <taxon>Sphaerophragmiaceae</taxon>
        <taxon>Austropuccinia</taxon>
    </lineage>
</organism>
<sequence>MPKGKGKRHSESLISNKTWTLIATKRTRKPQSSASIQDEQTLIPCTRNFAIVNSIVTSKGKFPKAAGRKFVQGTVKGKYVPCKPEKQVIGQKWAIQSQNIRRWTPWWMAEHSKE</sequence>
<dbReference type="Proteomes" id="UP000765509">
    <property type="component" value="Unassembled WGS sequence"/>
</dbReference>
<reference evidence="1" key="1">
    <citation type="submission" date="2021-03" db="EMBL/GenBank/DDBJ databases">
        <title>Draft genome sequence of rust myrtle Austropuccinia psidii MF-1, a brazilian biotype.</title>
        <authorList>
            <person name="Quecine M.C."/>
            <person name="Pachon D.M.R."/>
            <person name="Bonatelli M.L."/>
            <person name="Correr F.H."/>
            <person name="Franceschini L.M."/>
            <person name="Leite T.F."/>
            <person name="Margarido G.R.A."/>
            <person name="Almeida C.A."/>
            <person name="Ferrarezi J.A."/>
            <person name="Labate C.A."/>
        </authorList>
    </citation>
    <scope>NUCLEOTIDE SEQUENCE</scope>
    <source>
        <strain evidence="1">MF-1</strain>
    </source>
</reference>
<evidence type="ECO:0000313" key="1">
    <source>
        <dbReference type="EMBL" id="MBW0479637.1"/>
    </source>
</evidence>
<dbReference type="EMBL" id="AVOT02005662">
    <property type="protein sequence ID" value="MBW0479637.1"/>
    <property type="molecule type" value="Genomic_DNA"/>
</dbReference>
<dbReference type="AlphaFoldDB" id="A0A9Q3GUC2"/>
<keyword evidence="2" id="KW-1185">Reference proteome</keyword>
<accession>A0A9Q3GUC2</accession>
<comment type="caution">
    <text evidence="1">The sequence shown here is derived from an EMBL/GenBank/DDBJ whole genome shotgun (WGS) entry which is preliminary data.</text>
</comment>
<proteinExistence type="predicted"/>
<gene>
    <name evidence="1" type="ORF">O181_019352</name>
</gene>
<protein>
    <submittedName>
        <fullName evidence="1">Uncharacterized protein</fullName>
    </submittedName>
</protein>
<name>A0A9Q3GUC2_9BASI</name>
<evidence type="ECO:0000313" key="2">
    <source>
        <dbReference type="Proteomes" id="UP000765509"/>
    </source>
</evidence>